<dbReference type="Proteomes" id="UP000031166">
    <property type="component" value="Unassembled WGS sequence"/>
</dbReference>
<reference evidence="2 3" key="1">
    <citation type="submission" date="2014-12" db="EMBL/GenBank/DDBJ databases">
        <title>Genome sequencing of Brevundimonas nasdae TPW30.</title>
        <authorList>
            <person name="Tan P.W."/>
            <person name="Chan K.-G."/>
        </authorList>
    </citation>
    <scope>NUCLEOTIDE SEQUENCE [LARGE SCALE GENOMIC DNA]</scope>
    <source>
        <strain evidence="2 3">TPW30</strain>
    </source>
</reference>
<gene>
    <name evidence="2" type="ORF">RM53_13730</name>
</gene>
<proteinExistence type="predicted"/>
<dbReference type="STRING" id="172043.RM53_13730"/>
<feature type="region of interest" description="Disordered" evidence="1">
    <location>
        <begin position="58"/>
        <end position="92"/>
    </location>
</feature>
<protein>
    <submittedName>
        <fullName evidence="2">Uncharacterized protein</fullName>
    </submittedName>
</protein>
<feature type="compositionally biased region" description="Basic and acidic residues" evidence="1">
    <location>
        <begin position="82"/>
        <end position="92"/>
    </location>
</feature>
<name>A0A0B4CHV5_9CAUL</name>
<dbReference type="RefSeq" id="WP_039247601.1">
    <property type="nucleotide sequence ID" value="NZ_JWSY01000025.1"/>
</dbReference>
<dbReference type="EMBL" id="JWSY01000025">
    <property type="protein sequence ID" value="KIC56057.1"/>
    <property type="molecule type" value="Genomic_DNA"/>
</dbReference>
<dbReference type="AlphaFoldDB" id="A0A0B4CHV5"/>
<evidence type="ECO:0000313" key="3">
    <source>
        <dbReference type="Proteomes" id="UP000031166"/>
    </source>
</evidence>
<evidence type="ECO:0000313" key="2">
    <source>
        <dbReference type="EMBL" id="KIC56057.1"/>
    </source>
</evidence>
<accession>A0A0B4CHV5</accession>
<feature type="compositionally biased region" description="Acidic residues" evidence="1">
    <location>
        <begin position="68"/>
        <end position="81"/>
    </location>
</feature>
<evidence type="ECO:0000256" key="1">
    <source>
        <dbReference type="SAM" id="MobiDB-lite"/>
    </source>
</evidence>
<sequence length="92" mass="10105">MATGIHPAATRHQFRAQVCRLIDRLINVLDDIDGDADLEPTGDDEPSLSAAVPTLAWEGSQDAWIQGPDDDREDQCEDEGGEHDGREPEVHD</sequence>
<organism evidence="2 3">
    <name type="scientific">Brevundimonas nasdae</name>
    <dbReference type="NCBI Taxonomy" id="172043"/>
    <lineage>
        <taxon>Bacteria</taxon>
        <taxon>Pseudomonadati</taxon>
        <taxon>Pseudomonadota</taxon>
        <taxon>Alphaproteobacteria</taxon>
        <taxon>Caulobacterales</taxon>
        <taxon>Caulobacteraceae</taxon>
        <taxon>Brevundimonas</taxon>
    </lineage>
</organism>
<comment type="caution">
    <text evidence="2">The sequence shown here is derived from an EMBL/GenBank/DDBJ whole genome shotgun (WGS) entry which is preliminary data.</text>
</comment>